<dbReference type="EMBL" id="CM042043">
    <property type="protein sequence ID" value="KAI3693752.1"/>
    <property type="molecule type" value="Genomic_DNA"/>
</dbReference>
<protein>
    <submittedName>
        <fullName evidence="1">Uncharacterized protein</fullName>
    </submittedName>
</protein>
<proteinExistence type="predicted"/>
<comment type="caution">
    <text evidence="1">The sequence shown here is derived from an EMBL/GenBank/DDBJ whole genome shotgun (WGS) entry which is preliminary data.</text>
</comment>
<accession>A0ACB8Z7I5</accession>
<evidence type="ECO:0000313" key="1">
    <source>
        <dbReference type="EMBL" id="KAI3693752.1"/>
    </source>
</evidence>
<dbReference type="Proteomes" id="UP001056120">
    <property type="component" value="Linkage Group LG26"/>
</dbReference>
<name>A0ACB8Z7I5_9ASTR</name>
<sequence length="145" mass="16311">MDSATTRNQGIASIAITVTDHGFSSSSENHRHGSRLISRPIYPFPSPRSGTFVNGRFQEQQSHFLDACFLCKKPLGFNRDIFMYRGDVPFCTVECREEQIQIDESKEKNRSLSASIKAMRKKEEKEKSSNSSPNYPFRSGAVVAA</sequence>
<reference evidence="2" key="1">
    <citation type="journal article" date="2022" name="Mol. Ecol. Resour.">
        <title>The genomes of chicory, endive, great burdock and yacon provide insights into Asteraceae palaeo-polyploidization history and plant inulin production.</title>
        <authorList>
            <person name="Fan W."/>
            <person name="Wang S."/>
            <person name="Wang H."/>
            <person name="Wang A."/>
            <person name="Jiang F."/>
            <person name="Liu H."/>
            <person name="Zhao H."/>
            <person name="Xu D."/>
            <person name="Zhang Y."/>
        </authorList>
    </citation>
    <scope>NUCLEOTIDE SEQUENCE [LARGE SCALE GENOMIC DNA]</scope>
    <source>
        <strain evidence="2">cv. Yunnan</strain>
    </source>
</reference>
<evidence type="ECO:0000313" key="2">
    <source>
        <dbReference type="Proteomes" id="UP001056120"/>
    </source>
</evidence>
<organism evidence="1 2">
    <name type="scientific">Smallanthus sonchifolius</name>
    <dbReference type="NCBI Taxonomy" id="185202"/>
    <lineage>
        <taxon>Eukaryota</taxon>
        <taxon>Viridiplantae</taxon>
        <taxon>Streptophyta</taxon>
        <taxon>Embryophyta</taxon>
        <taxon>Tracheophyta</taxon>
        <taxon>Spermatophyta</taxon>
        <taxon>Magnoliopsida</taxon>
        <taxon>eudicotyledons</taxon>
        <taxon>Gunneridae</taxon>
        <taxon>Pentapetalae</taxon>
        <taxon>asterids</taxon>
        <taxon>campanulids</taxon>
        <taxon>Asterales</taxon>
        <taxon>Asteraceae</taxon>
        <taxon>Asteroideae</taxon>
        <taxon>Heliantheae alliance</taxon>
        <taxon>Millerieae</taxon>
        <taxon>Smallanthus</taxon>
    </lineage>
</organism>
<keyword evidence="2" id="KW-1185">Reference proteome</keyword>
<reference evidence="1 2" key="2">
    <citation type="journal article" date="2022" name="Mol. Ecol. Resour.">
        <title>The genomes of chicory, endive, great burdock and yacon provide insights into Asteraceae paleo-polyploidization history and plant inulin production.</title>
        <authorList>
            <person name="Fan W."/>
            <person name="Wang S."/>
            <person name="Wang H."/>
            <person name="Wang A."/>
            <person name="Jiang F."/>
            <person name="Liu H."/>
            <person name="Zhao H."/>
            <person name="Xu D."/>
            <person name="Zhang Y."/>
        </authorList>
    </citation>
    <scope>NUCLEOTIDE SEQUENCE [LARGE SCALE GENOMIC DNA]</scope>
    <source>
        <strain evidence="2">cv. Yunnan</strain>
        <tissue evidence="1">Leaves</tissue>
    </source>
</reference>
<gene>
    <name evidence="1" type="ORF">L1987_76704</name>
</gene>